<keyword evidence="4" id="KW-1185">Reference proteome</keyword>
<gene>
    <name evidence="3" type="primary">BAG4</name>
    <name evidence="3" type="ORF">OS493_018455</name>
</gene>
<dbReference type="PROSITE" id="PS51035">
    <property type="entry name" value="BAG"/>
    <property type="match status" value="1"/>
</dbReference>
<dbReference type="InterPro" id="IPR003103">
    <property type="entry name" value="BAG_domain"/>
</dbReference>
<dbReference type="SMART" id="SM00264">
    <property type="entry name" value="BAG"/>
    <property type="match status" value="1"/>
</dbReference>
<evidence type="ECO:0000259" key="2">
    <source>
        <dbReference type="PROSITE" id="PS51035"/>
    </source>
</evidence>
<name>A0A9X0D954_9CNID</name>
<dbReference type="EMBL" id="MU825406">
    <property type="protein sequence ID" value="KAJ7391410.1"/>
    <property type="molecule type" value="Genomic_DNA"/>
</dbReference>
<dbReference type="Gene3D" id="1.20.58.120">
    <property type="entry name" value="BAG domain"/>
    <property type="match status" value="1"/>
</dbReference>
<organism evidence="3 4">
    <name type="scientific">Desmophyllum pertusum</name>
    <dbReference type="NCBI Taxonomy" id="174260"/>
    <lineage>
        <taxon>Eukaryota</taxon>
        <taxon>Metazoa</taxon>
        <taxon>Cnidaria</taxon>
        <taxon>Anthozoa</taxon>
        <taxon>Hexacorallia</taxon>
        <taxon>Scleractinia</taxon>
        <taxon>Caryophylliina</taxon>
        <taxon>Caryophylliidae</taxon>
        <taxon>Desmophyllum</taxon>
    </lineage>
</organism>
<dbReference type="OrthoDB" id="333905at2759"/>
<dbReference type="GO" id="GO:0051087">
    <property type="term" value="F:protein-folding chaperone binding"/>
    <property type="evidence" value="ECO:0007669"/>
    <property type="project" value="InterPro"/>
</dbReference>
<comment type="caution">
    <text evidence="3">The sequence shown here is derived from an EMBL/GenBank/DDBJ whole genome shotgun (WGS) entry which is preliminary data.</text>
</comment>
<sequence>MAMSREIPINVHPEYRRQQTTSEEQGKPRIFTRSSSLPSGPKLKLVMETLNRPSGARKGQASKAEHEKAATECPRQGTNGTKRNQNYKFWKSSLPRDLYPKVEYLSEHGPCEQNAREGREQRRHFFTENPFVEDLEKVFEDQYASASKRRPVKLGRRNTFGAGSSRDTHQSAPKIGKNSSGGNKKDVFFNVPVQVEFNEIKDGNDEIKGGNYENEKKDLIENKVDEKDNIHGEEQTTKPVSEVDTGELQNHNTFRIQVINEPCDVSYDGIKDCNTIDKEQVLDELNSDSNEDTAREINEGKANTELGQIVINIQDDEQFSEDNEGKNKLSTIQSILKKAEGLEKEVDAFADNSKTKEYLTLEEVLTCCLIELDGIETNRDETIRLARKTAVQQLQKTLVRLEQKVSCKAIQNNEEELKDKSSKLDHSLEKECKNSNENV</sequence>
<dbReference type="Proteomes" id="UP001163046">
    <property type="component" value="Unassembled WGS sequence"/>
</dbReference>
<evidence type="ECO:0000313" key="4">
    <source>
        <dbReference type="Proteomes" id="UP001163046"/>
    </source>
</evidence>
<feature type="region of interest" description="Disordered" evidence="1">
    <location>
        <begin position="416"/>
        <end position="439"/>
    </location>
</feature>
<protein>
    <submittedName>
        <fullName evidence="3">BCL2-associated athanoprotein 4</fullName>
    </submittedName>
</protein>
<feature type="domain" description="BAG" evidence="2">
    <location>
        <begin position="328"/>
        <end position="405"/>
    </location>
</feature>
<dbReference type="InterPro" id="IPR036533">
    <property type="entry name" value="BAG_dom_sf"/>
</dbReference>
<reference evidence="3" key="1">
    <citation type="submission" date="2023-01" db="EMBL/GenBank/DDBJ databases">
        <title>Genome assembly of the deep-sea coral Lophelia pertusa.</title>
        <authorList>
            <person name="Herrera S."/>
            <person name="Cordes E."/>
        </authorList>
    </citation>
    <scope>NUCLEOTIDE SEQUENCE</scope>
    <source>
        <strain evidence="3">USNM1676648</strain>
        <tissue evidence="3">Polyp</tissue>
    </source>
</reference>
<evidence type="ECO:0000256" key="1">
    <source>
        <dbReference type="SAM" id="MobiDB-lite"/>
    </source>
</evidence>
<dbReference type="Pfam" id="PF02179">
    <property type="entry name" value="BAG"/>
    <property type="match status" value="1"/>
</dbReference>
<feature type="compositionally biased region" description="Polar residues" evidence="1">
    <location>
        <begin position="76"/>
        <end position="87"/>
    </location>
</feature>
<dbReference type="SUPFAM" id="SSF63491">
    <property type="entry name" value="BAG domain"/>
    <property type="match status" value="1"/>
</dbReference>
<feature type="compositionally biased region" description="Low complexity" evidence="1">
    <location>
        <begin position="34"/>
        <end position="44"/>
    </location>
</feature>
<feature type="region of interest" description="Disordered" evidence="1">
    <location>
        <begin position="1"/>
        <end position="87"/>
    </location>
</feature>
<proteinExistence type="predicted"/>
<dbReference type="AlphaFoldDB" id="A0A9X0D954"/>
<feature type="region of interest" description="Disordered" evidence="1">
    <location>
        <begin position="156"/>
        <end position="183"/>
    </location>
</feature>
<evidence type="ECO:0000313" key="3">
    <source>
        <dbReference type="EMBL" id="KAJ7391410.1"/>
    </source>
</evidence>
<accession>A0A9X0D954</accession>